<dbReference type="Proteomes" id="UP000242502">
    <property type="component" value="Unassembled WGS sequence"/>
</dbReference>
<dbReference type="EMBL" id="MDLC01000051">
    <property type="protein sequence ID" value="ODS22820.1"/>
    <property type="molecule type" value="Genomic_DNA"/>
</dbReference>
<evidence type="ECO:0000313" key="2">
    <source>
        <dbReference type="Proteomes" id="UP000242502"/>
    </source>
</evidence>
<protein>
    <submittedName>
        <fullName evidence="1">Uncharacterized protein</fullName>
    </submittedName>
</protein>
<organism evidence="1 2">
    <name type="scientific">Candidatus Endobugula sertula</name>
    <name type="common">Bugula neritina bacterial symbiont</name>
    <dbReference type="NCBI Taxonomy" id="62101"/>
    <lineage>
        <taxon>Bacteria</taxon>
        <taxon>Pseudomonadati</taxon>
        <taxon>Pseudomonadota</taxon>
        <taxon>Gammaproteobacteria</taxon>
        <taxon>Cellvibrionales</taxon>
        <taxon>Cellvibrionaceae</taxon>
        <taxon>Candidatus Endobugula</taxon>
    </lineage>
</organism>
<proteinExistence type="predicted"/>
<dbReference type="AlphaFoldDB" id="A0A1D2QMM0"/>
<dbReference type="STRING" id="62101.AB835_12150"/>
<name>A0A1D2QMM0_9GAMM</name>
<reference evidence="1 2" key="1">
    <citation type="journal article" date="2016" name="Appl. Environ. Microbiol.">
        <title>Lack of Overt Genome Reduction in the Bryostatin-Producing Bryozoan Symbiont "Candidatus Endobugula sertula".</title>
        <authorList>
            <person name="Miller I.J."/>
            <person name="Vanee N."/>
            <person name="Fong S.S."/>
            <person name="Lim-Fong G.E."/>
            <person name="Kwan J.C."/>
        </authorList>
    </citation>
    <scope>NUCLEOTIDE SEQUENCE [LARGE SCALE GENOMIC DNA]</scope>
    <source>
        <strain evidence="1">AB1-4</strain>
    </source>
</reference>
<evidence type="ECO:0000313" key="1">
    <source>
        <dbReference type="EMBL" id="ODS22820.1"/>
    </source>
</evidence>
<sequence>MSDREKLYQYRCEMINKYVGFPDNPIGYAKKHSCDQAEIGIAFYSGNDLGEYSPEKIARYFESEFEKNNIFAKVFIKNNENGNSSMGFYVNGESMLAKPITPSKAVAKIKAISADSLMLLYTKGKIKKWPNT</sequence>
<gene>
    <name evidence="1" type="ORF">AB835_12150</name>
</gene>
<comment type="caution">
    <text evidence="1">The sequence shown here is derived from an EMBL/GenBank/DDBJ whole genome shotgun (WGS) entry which is preliminary data.</text>
</comment>
<accession>A0A1D2QMM0</accession>